<organism evidence="5">
    <name type="scientific">uncultured marine bacterium HOT0_02H05</name>
    <dbReference type="NCBI Taxonomy" id="415450"/>
    <lineage>
        <taxon>Bacteria</taxon>
        <taxon>environmental samples</taxon>
    </lineage>
</organism>
<sequence length="429" mass="48769">MLSPILDSSVSQTPTIVNLTNGLTIIAEQMPVDAVNLNVWLKVGSALESNEINGMAHFLEHMVFKGTPNLKNGEFEQRIEQRGAVTNAATSQEYTHFYITSAPNDFADLVPLQLDVIFNPIIEDGAFGREKLVVLEEIRRSYDNPSRRTFYRAMETCFDTLPYRRPVLGPADVIEGLTPQQMREFHGSCYHPNSVTAVAVGNLPVEQLIDIVADSFEKTYYQTETFSDSLQSLSFPVSPESPFEEIIRQEYEDEQLQQARLIMMWKVPGLLDLEETYGLDVLASILGKGKTSRLFQDLREDKNLVSHISVSNMTQKVQGMFYIAAKLEKENVPEVEKIITQHLQSIQKESIKEEELNRIKRQAVNRFIFNNERPSDRTNLYGYYYSQMQSLNPALSYPQVIQSLTTDDIQNAARKYLDPNAYGVTIVTN</sequence>
<evidence type="ECO:0000259" key="4">
    <source>
        <dbReference type="Pfam" id="PF05193"/>
    </source>
</evidence>
<evidence type="ECO:0000256" key="2">
    <source>
        <dbReference type="RuleBase" id="RU004447"/>
    </source>
</evidence>
<evidence type="ECO:0000259" key="3">
    <source>
        <dbReference type="Pfam" id="PF00675"/>
    </source>
</evidence>
<dbReference type="InterPro" id="IPR011765">
    <property type="entry name" value="Pept_M16_N"/>
</dbReference>
<dbReference type="Pfam" id="PF05193">
    <property type="entry name" value="Peptidase_M16_C"/>
    <property type="match status" value="1"/>
</dbReference>
<dbReference type="AlphaFoldDB" id="A8QM24"/>
<reference evidence="5" key="1">
    <citation type="journal article" date="2007" name="Proc. Natl. Acad. Sci. U.S.A.">
        <title>Low genomic diversity in tropical oceanic N2-fixing cyanobacteria.</title>
        <authorList>
            <person name="Zehr J.P."/>
            <person name="Bench S.R."/>
            <person name="Mondragon E.A."/>
            <person name="McCarren J."/>
            <person name="DeLong E.F."/>
        </authorList>
    </citation>
    <scope>NUCLEOTIDE SEQUENCE</scope>
</reference>
<comment type="similarity">
    <text evidence="1 2">Belongs to the peptidase M16 family.</text>
</comment>
<name>A8QM24_9BACT</name>
<feature type="domain" description="Peptidase M16 N-terminal" evidence="3">
    <location>
        <begin position="27"/>
        <end position="170"/>
    </location>
</feature>
<dbReference type="Gene3D" id="3.30.830.10">
    <property type="entry name" value="Metalloenzyme, LuxS/M16 peptidase-like"/>
    <property type="match status" value="2"/>
</dbReference>
<dbReference type="PANTHER" id="PTHR11851">
    <property type="entry name" value="METALLOPROTEASE"/>
    <property type="match status" value="1"/>
</dbReference>
<dbReference type="GO" id="GO:0006508">
    <property type="term" value="P:proteolysis"/>
    <property type="evidence" value="ECO:0007669"/>
    <property type="project" value="InterPro"/>
</dbReference>
<dbReference type="PROSITE" id="PS00143">
    <property type="entry name" value="INSULINASE"/>
    <property type="match status" value="1"/>
</dbReference>
<dbReference type="InterPro" id="IPR007863">
    <property type="entry name" value="Peptidase_M16_C"/>
</dbReference>
<accession>A8QM24</accession>
<dbReference type="InterPro" id="IPR001431">
    <property type="entry name" value="Pept_M16_Zn_BS"/>
</dbReference>
<gene>
    <name evidence="5" type="ORF">HOT0_02H05.00011</name>
</gene>
<feature type="domain" description="Peptidase M16 C-terminal" evidence="4">
    <location>
        <begin position="177"/>
        <end position="362"/>
    </location>
</feature>
<evidence type="ECO:0000313" key="5">
    <source>
        <dbReference type="EMBL" id="ABL97508.1"/>
    </source>
</evidence>
<evidence type="ECO:0000256" key="1">
    <source>
        <dbReference type="ARBA" id="ARBA00007261"/>
    </source>
</evidence>
<proteinExistence type="inferred from homology"/>
<dbReference type="Pfam" id="PF00675">
    <property type="entry name" value="Peptidase_M16"/>
    <property type="match status" value="1"/>
</dbReference>
<dbReference type="GO" id="GO:0046872">
    <property type="term" value="F:metal ion binding"/>
    <property type="evidence" value="ECO:0007669"/>
    <property type="project" value="InterPro"/>
</dbReference>
<dbReference type="InterPro" id="IPR011249">
    <property type="entry name" value="Metalloenz_LuxS/M16"/>
</dbReference>
<dbReference type="GO" id="GO:0004222">
    <property type="term" value="F:metalloendopeptidase activity"/>
    <property type="evidence" value="ECO:0007669"/>
    <property type="project" value="InterPro"/>
</dbReference>
<dbReference type="EMBL" id="EF089389">
    <property type="protein sequence ID" value="ABL97508.1"/>
    <property type="molecule type" value="Genomic_DNA"/>
</dbReference>
<dbReference type="SUPFAM" id="SSF63411">
    <property type="entry name" value="LuxS/MPP-like metallohydrolase"/>
    <property type="match status" value="2"/>
</dbReference>
<dbReference type="InterPro" id="IPR050361">
    <property type="entry name" value="MPP/UQCRC_Complex"/>
</dbReference>
<dbReference type="PANTHER" id="PTHR11851:SF49">
    <property type="entry name" value="MITOCHONDRIAL-PROCESSING PEPTIDASE SUBUNIT ALPHA"/>
    <property type="match status" value="1"/>
</dbReference>
<protein>
    <submittedName>
        <fullName evidence="5">M16 peptidase</fullName>
    </submittedName>
</protein>